<dbReference type="SUPFAM" id="SSF47598">
    <property type="entry name" value="Ribbon-helix-helix"/>
    <property type="match status" value="1"/>
</dbReference>
<dbReference type="EMBL" id="CAEZYZ010000219">
    <property type="protein sequence ID" value="CAB4758898.1"/>
    <property type="molecule type" value="Genomic_DNA"/>
</dbReference>
<dbReference type="GO" id="GO:0006355">
    <property type="term" value="P:regulation of DNA-templated transcription"/>
    <property type="evidence" value="ECO:0007669"/>
    <property type="project" value="InterPro"/>
</dbReference>
<dbReference type="AlphaFoldDB" id="A0A6J6UII7"/>
<protein>
    <submittedName>
        <fullName evidence="1">Unannotated protein</fullName>
    </submittedName>
</protein>
<evidence type="ECO:0000313" key="1">
    <source>
        <dbReference type="EMBL" id="CAB4758898.1"/>
    </source>
</evidence>
<gene>
    <name evidence="1" type="ORF">UFOPK2810_01232</name>
</gene>
<reference evidence="1" key="1">
    <citation type="submission" date="2020-05" db="EMBL/GenBank/DDBJ databases">
        <authorList>
            <person name="Chiriac C."/>
            <person name="Salcher M."/>
            <person name="Ghai R."/>
            <person name="Kavagutti S V."/>
        </authorList>
    </citation>
    <scope>NUCLEOTIDE SEQUENCE</scope>
</reference>
<dbReference type="Pfam" id="PF09957">
    <property type="entry name" value="VapB_antitoxin"/>
    <property type="match status" value="1"/>
</dbReference>
<accession>A0A6J6UII7</accession>
<name>A0A6J6UII7_9ZZZZ</name>
<proteinExistence type="predicted"/>
<organism evidence="1">
    <name type="scientific">freshwater metagenome</name>
    <dbReference type="NCBI Taxonomy" id="449393"/>
    <lineage>
        <taxon>unclassified sequences</taxon>
        <taxon>metagenomes</taxon>
        <taxon>ecological metagenomes</taxon>
    </lineage>
</organism>
<dbReference type="InterPro" id="IPR010985">
    <property type="entry name" value="Ribbon_hlx_hlx"/>
</dbReference>
<sequence length="99" mass="11112">MKLVVLGWDPYLRLIRYGVPVKTTIELPDDLAAQARRCAAESGTTLRSVIEEALRRELARRQHPVEWKADADLAYGSGGLSPTAMSMTWAELRDLAMQR</sequence>
<dbReference type="InterPro" id="IPR019239">
    <property type="entry name" value="VapB_antitoxin"/>
</dbReference>